<reference evidence="2" key="1">
    <citation type="submission" date="2018-02" db="EMBL/GenBank/DDBJ databases">
        <title>Rhizophora mucronata_Transcriptome.</title>
        <authorList>
            <person name="Meera S.P."/>
            <person name="Sreeshan A."/>
            <person name="Augustine A."/>
        </authorList>
    </citation>
    <scope>NUCLEOTIDE SEQUENCE</scope>
    <source>
        <tissue evidence="2">Leaf</tissue>
    </source>
</reference>
<keyword evidence="1" id="KW-1133">Transmembrane helix</keyword>
<organism evidence="2">
    <name type="scientific">Rhizophora mucronata</name>
    <name type="common">Asiatic mangrove</name>
    <dbReference type="NCBI Taxonomy" id="61149"/>
    <lineage>
        <taxon>Eukaryota</taxon>
        <taxon>Viridiplantae</taxon>
        <taxon>Streptophyta</taxon>
        <taxon>Embryophyta</taxon>
        <taxon>Tracheophyta</taxon>
        <taxon>Spermatophyta</taxon>
        <taxon>Magnoliopsida</taxon>
        <taxon>eudicotyledons</taxon>
        <taxon>Gunneridae</taxon>
        <taxon>Pentapetalae</taxon>
        <taxon>rosids</taxon>
        <taxon>fabids</taxon>
        <taxon>Malpighiales</taxon>
        <taxon>Rhizophoraceae</taxon>
        <taxon>Rhizophora</taxon>
    </lineage>
</organism>
<evidence type="ECO:0000256" key="1">
    <source>
        <dbReference type="SAM" id="Phobius"/>
    </source>
</evidence>
<proteinExistence type="predicted"/>
<accession>A0A2P2ISL9</accession>
<keyword evidence="2" id="KW-0489">Methyltransferase</keyword>
<dbReference type="GO" id="GO:0032259">
    <property type="term" value="P:methylation"/>
    <property type="evidence" value="ECO:0007669"/>
    <property type="project" value="UniProtKB-KW"/>
</dbReference>
<name>A0A2P2ISL9_RHIMU</name>
<dbReference type="AlphaFoldDB" id="A0A2P2ISL9"/>
<feature type="transmembrane region" description="Helical" evidence="1">
    <location>
        <begin position="12"/>
        <end position="31"/>
    </location>
</feature>
<dbReference type="EMBL" id="GGEC01003713">
    <property type="protein sequence ID" value="MBW84196.1"/>
    <property type="molecule type" value="Transcribed_RNA"/>
</dbReference>
<keyword evidence="1" id="KW-0472">Membrane</keyword>
<keyword evidence="1" id="KW-0812">Transmembrane</keyword>
<sequence length="33" mass="3965">MRVVTNLLPKMVMKQRTMLYLIAFLFVMIGYRS</sequence>
<dbReference type="GO" id="GO:0008168">
    <property type="term" value="F:methyltransferase activity"/>
    <property type="evidence" value="ECO:0007669"/>
    <property type="project" value="UniProtKB-KW"/>
</dbReference>
<keyword evidence="2" id="KW-0808">Transferase</keyword>
<evidence type="ECO:0000313" key="2">
    <source>
        <dbReference type="EMBL" id="MBW84196.1"/>
    </source>
</evidence>
<protein>
    <submittedName>
        <fullName evidence="2">Putative methyltransferase PMT3</fullName>
    </submittedName>
</protein>